<reference evidence="2 3" key="1">
    <citation type="submission" date="2019-11" db="EMBL/GenBank/DDBJ databases">
        <title>Draft Genome Sequence of Plant Growth-Promoting Rhizosphere-Associated Bacteria.</title>
        <authorList>
            <person name="Vasilyev I.Y."/>
            <person name="Radchenko V."/>
            <person name="Ilnitskaya E.V."/>
        </authorList>
    </citation>
    <scope>NUCLEOTIDE SEQUENCE [LARGE SCALE GENOMIC DNA]</scope>
    <source>
        <strain evidence="2 3">VRA_1sq_f</strain>
    </source>
</reference>
<comment type="caution">
    <text evidence="2">The sequence shown here is derived from an EMBL/GenBank/DDBJ whole genome shotgun (WGS) entry which is preliminary data.</text>
</comment>
<dbReference type="InterPro" id="IPR000640">
    <property type="entry name" value="EFG_V-like"/>
</dbReference>
<evidence type="ECO:0000259" key="1">
    <source>
        <dbReference type="Pfam" id="PF00679"/>
    </source>
</evidence>
<dbReference type="SUPFAM" id="SSF54980">
    <property type="entry name" value="EF-G C-terminal domain-like"/>
    <property type="match status" value="1"/>
</dbReference>
<dbReference type="AlphaFoldDB" id="A0A6A8LW84"/>
<organism evidence="2 3">
    <name type="scientific">Ligilactobacillus salivarius</name>
    <dbReference type="NCBI Taxonomy" id="1624"/>
    <lineage>
        <taxon>Bacteria</taxon>
        <taxon>Bacillati</taxon>
        <taxon>Bacillota</taxon>
        <taxon>Bacilli</taxon>
        <taxon>Lactobacillales</taxon>
        <taxon>Lactobacillaceae</taxon>
        <taxon>Ligilactobacillus</taxon>
    </lineage>
</organism>
<evidence type="ECO:0000313" key="2">
    <source>
        <dbReference type="EMBL" id="MSE06169.1"/>
    </source>
</evidence>
<accession>A0A6A8LW84</accession>
<dbReference type="Gene3D" id="3.30.70.240">
    <property type="match status" value="1"/>
</dbReference>
<dbReference type="EMBL" id="WKKZ01000662">
    <property type="protein sequence ID" value="MSE06169.1"/>
    <property type="molecule type" value="Genomic_DNA"/>
</dbReference>
<dbReference type="Proteomes" id="UP000437575">
    <property type="component" value="Unassembled WGS sequence"/>
</dbReference>
<feature type="non-terminal residue" evidence="2">
    <location>
        <position position="1"/>
    </location>
</feature>
<proteinExistence type="predicted"/>
<gene>
    <name evidence="2" type="ORF">GKC34_10360</name>
</gene>
<evidence type="ECO:0000313" key="3">
    <source>
        <dbReference type="Proteomes" id="UP000437575"/>
    </source>
</evidence>
<dbReference type="InterPro" id="IPR035647">
    <property type="entry name" value="EFG_III/V"/>
</dbReference>
<feature type="domain" description="Elongation factor EFG" evidence="1">
    <location>
        <begin position="1"/>
        <end position="34"/>
    </location>
</feature>
<protein>
    <recommendedName>
        <fullName evidence="1">Elongation factor EFG domain-containing protein</fullName>
    </recommendedName>
</protein>
<sequence length="44" mass="4860">FGYATVLRSATQGRGTFTMTMDHYEPVPKSIQDEIIKKNGGNAE</sequence>
<dbReference type="Pfam" id="PF00679">
    <property type="entry name" value="EFG_C"/>
    <property type="match status" value="1"/>
</dbReference>
<name>A0A6A8LW84_9LACO</name>